<protein>
    <submittedName>
        <fullName evidence="4">Uncharacterized protein</fullName>
    </submittedName>
</protein>
<dbReference type="Proteomes" id="UP000435112">
    <property type="component" value="Unassembled WGS sequence"/>
</dbReference>
<evidence type="ECO:0000313" key="6">
    <source>
        <dbReference type="Proteomes" id="UP000434957"/>
    </source>
</evidence>
<dbReference type="EMBL" id="QXFV01001125">
    <property type="protein sequence ID" value="KAE9014470.1"/>
    <property type="molecule type" value="Genomic_DNA"/>
</dbReference>
<evidence type="ECO:0000313" key="3">
    <source>
        <dbReference type="EMBL" id="KAE9039412.1"/>
    </source>
</evidence>
<sequence>MRHYIYTYYTIMLACCVLWAHTFSPTSNEGCQGQTGSRGYCMQLAHLTPASSRAKCQSTVQ</sequence>
<dbReference type="Proteomes" id="UP000434957">
    <property type="component" value="Unassembled WGS sequence"/>
</dbReference>
<comment type="caution">
    <text evidence="4">The sequence shown here is derived from an EMBL/GenBank/DDBJ whole genome shotgun (WGS) entry which is preliminary data.</text>
</comment>
<dbReference type="Proteomes" id="UP000429607">
    <property type="component" value="Unassembled WGS sequence"/>
</dbReference>
<evidence type="ECO:0000313" key="2">
    <source>
        <dbReference type="EMBL" id="KAE9014470.1"/>
    </source>
</evidence>
<keyword evidence="1" id="KW-1133">Transmembrane helix</keyword>
<keyword evidence="6" id="KW-1185">Reference proteome</keyword>
<name>A0A6A4EYU9_9STRA</name>
<feature type="transmembrane region" description="Helical" evidence="1">
    <location>
        <begin position="6"/>
        <end position="24"/>
    </location>
</feature>
<dbReference type="EMBL" id="QXFU01000235">
    <property type="protein sequence ID" value="KAE9039412.1"/>
    <property type="molecule type" value="Genomic_DNA"/>
</dbReference>
<dbReference type="AlphaFoldDB" id="A0A6A4EYU9"/>
<gene>
    <name evidence="2" type="ORF">PR001_g15138</name>
    <name evidence="3" type="ORF">PR002_g5514</name>
    <name evidence="4" type="ORF">PR003_g15317</name>
</gene>
<dbReference type="EMBL" id="QXFT01001056">
    <property type="protein sequence ID" value="KAE9330397.1"/>
    <property type="molecule type" value="Genomic_DNA"/>
</dbReference>
<dbReference type="PROSITE" id="PS51257">
    <property type="entry name" value="PROKAR_LIPOPROTEIN"/>
    <property type="match status" value="1"/>
</dbReference>
<proteinExistence type="predicted"/>
<evidence type="ECO:0000313" key="4">
    <source>
        <dbReference type="EMBL" id="KAE9330397.1"/>
    </source>
</evidence>
<evidence type="ECO:0000313" key="5">
    <source>
        <dbReference type="Proteomes" id="UP000429607"/>
    </source>
</evidence>
<accession>A0A6A4EYU9</accession>
<evidence type="ECO:0000313" key="7">
    <source>
        <dbReference type="Proteomes" id="UP000435112"/>
    </source>
</evidence>
<organism evidence="4 6">
    <name type="scientific">Phytophthora rubi</name>
    <dbReference type="NCBI Taxonomy" id="129364"/>
    <lineage>
        <taxon>Eukaryota</taxon>
        <taxon>Sar</taxon>
        <taxon>Stramenopiles</taxon>
        <taxon>Oomycota</taxon>
        <taxon>Peronosporomycetes</taxon>
        <taxon>Peronosporales</taxon>
        <taxon>Peronosporaceae</taxon>
        <taxon>Phytophthora</taxon>
    </lineage>
</organism>
<reference evidence="4 6" key="1">
    <citation type="submission" date="2018-08" db="EMBL/GenBank/DDBJ databases">
        <title>Genomic investigation of the strawberry pathogen Phytophthora fragariae indicates pathogenicity is determined by transcriptional variation in three key races.</title>
        <authorList>
            <person name="Adams T.M."/>
            <person name="Armitage A.D."/>
            <person name="Sobczyk M.K."/>
            <person name="Bates H.J."/>
            <person name="Dunwell J.M."/>
            <person name="Nellist C.F."/>
            <person name="Harrison R.J."/>
        </authorList>
    </citation>
    <scope>NUCLEOTIDE SEQUENCE [LARGE SCALE GENOMIC DNA]</scope>
    <source>
        <strain evidence="2 5">SCRP249</strain>
        <strain evidence="3 7">SCRP324</strain>
        <strain evidence="4 6">SCRP333</strain>
    </source>
</reference>
<keyword evidence="1" id="KW-0812">Transmembrane</keyword>
<keyword evidence="1" id="KW-0472">Membrane</keyword>
<evidence type="ECO:0000256" key="1">
    <source>
        <dbReference type="SAM" id="Phobius"/>
    </source>
</evidence>